<feature type="compositionally biased region" description="Basic and acidic residues" evidence="1">
    <location>
        <begin position="215"/>
        <end position="224"/>
    </location>
</feature>
<protein>
    <recommendedName>
        <fullName evidence="4">Ribosomal protein L19</fullName>
    </recommendedName>
</protein>
<feature type="region of interest" description="Disordered" evidence="1">
    <location>
        <begin position="194"/>
        <end position="224"/>
    </location>
</feature>
<keyword evidence="3" id="KW-1185">Reference proteome</keyword>
<dbReference type="Proteomes" id="UP000694255">
    <property type="component" value="Unassembled WGS sequence"/>
</dbReference>
<evidence type="ECO:0000256" key="1">
    <source>
        <dbReference type="SAM" id="MobiDB-lite"/>
    </source>
</evidence>
<dbReference type="GeneID" id="73469749"/>
<dbReference type="AlphaFoldDB" id="A0A8J5QQG0"/>
<comment type="caution">
    <text evidence="2">The sequence shown here is derived from an EMBL/GenBank/DDBJ whole genome shotgun (WGS) entry which is preliminary data.</text>
</comment>
<dbReference type="EMBL" id="JAGSYN010000135">
    <property type="protein sequence ID" value="KAG7663562.1"/>
    <property type="molecule type" value="Genomic_DNA"/>
</dbReference>
<sequence>MFGLSANRAVIRSASITVQQCRTFFPLRSPKQPVFEPLPKKRNGEPIMEYVVFVNNFEVLGKPFSFLEHTKTGLRAGDIIKVTYTDRTDVTGKVIGIKRGHNNLGTNILIRTKLQSIGSELRIPLYNPKIRNIERVWKPEEYRPRNQQYYIRGARFDVDDVEEFVKREISRPARMAIKMAKREAEQKAEAVKAAKREAKRLKREKSALEHALSAAKEKEQKSKK</sequence>
<accession>A0A8J5QQG0</accession>
<gene>
    <name evidence="2" type="ORF">J8A68_002948</name>
</gene>
<organism evidence="2 3">
    <name type="scientific">[Candida] subhashii</name>
    <dbReference type="NCBI Taxonomy" id="561895"/>
    <lineage>
        <taxon>Eukaryota</taxon>
        <taxon>Fungi</taxon>
        <taxon>Dikarya</taxon>
        <taxon>Ascomycota</taxon>
        <taxon>Saccharomycotina</taxon>
        <taxon>Pichiomycetes</taxon>
        <taxon>Debaryomycetaceae</taxon>
        <taxon>Spathaspora</taxon>
    </lineage>
</organism>
<evidence type="ECO:0000313" key="2">
    <source>
        <dbReference type="EMBL" id="KAG7663562.1"/>
    </source>
</evidence>
<proteinExistence type="predicted"/>
<evidence type="ECO:0008006" key="4">
    <source>
        <dbReference type="Google" id="ProtNLM"/>
    </source>
</evidence>
<name>A0A8J5QQG0_9ASCO</name>
<dbReference type="OrthoDB" id="432645at2759"/>
<dbReference type="RefSeq" id="XP_049263794.1">
    <property type="nucleotide sequence ID" value="XM_049406750.1"/>
</dbReference>
<evidence type="ECO:0000313" key="3">
    <source>
        <dbReference type="Proteomes" id="UP000694255"/>
    </source>
</evidence>
<reference evidence="2 3" key="1">
    <citation type="journal article" date="2021" name="DNA Res.">
        <title>Genome analysis of Candida subhashii reveals its hybrid nature and dual mitochondrial genome conformations.</title>
        <authorList>
            <person name="Mixao V."/>
            <person name="Hegedusova E."/>
            <person name="Saus E."/>
            <person name="Pryszcz L.P."/>
            <person name="Cillingova A."/>
            <person name="Nosek J."/>
            <person name="Gabaldon T."/>
        </authorList>
    </citation>
    <scope>NUCLEOTIDE SEQUENCE [LARGE SCALE GENOMIC DNA]</scope>
    <source>
        <strain evidence="2 3">CBS 10753</strain>
    </source>
</reference>